<accession>A0A7E4W140</accession>
<dbReference type="WBParaSite" id="Pan_g5277.t1">
    <property type="protein sequence ID" value="Pan_g5277.t1"/>
    <property type="gene ID" value="Pan_g5277"/>
</dbReference>
<keyword evidence="2" id="KW-1185">Reference proteome</keyword>
<dbReference type="Proteomes" id="UP000492821">
    <property type="component" value="Unassembled WGS sequence"/>
</dbReference>
<organism evidence="2 3">
    <name type="scientific">Panagrellus redivivus</name>
    <name type="common">Microworm</name>
    <dbReference type="NCBI Taxonomy" id="6233"/>
    <lineage>
        <taxon>Eukaryota</taxon>
        <taxon>Metazoa</taxon>
        <taxon>Ecdysozoa</taxon>
        <taxon>Nematoda</taxon>
        <taxon>Chromadorea</taxon>
        <taxon>Rhabditida</taxon>
        <taxon>Tylenchina</taxon>
        <taxon>Panagrolaimomorpha</taxon>
        <taxon>Panagrolaimoidea</taxon>
        <taxon>Panagrolaimidae</taxon>
        <taxon>Panagrellus</taxon>
    </lineage>
</organism>
<proteinExistence type="predicted"/>
<evidence type="ECO:0000256" key="1">
    <source>
        <dbReference type="SAM" id="MobiDB-lite"/>
    </source>
</evidence>
<dbReference type="AlphaFoldDB" id="A0A7E4W140"/>
<name>A0A7E4W140_PANRE</name>
<evidence type="ECO:0000313" key="2">
    <source>
        <dbReference type="Proteomes" id="UP000492821"/>
    </source>
</evidence>
<reference evidence="2" key="1">
    <citation type="journal article" date="2013" name="Genetics">
        <title>The draft genome and transcriptome of Panagrellus redivivus are shaped by the harsh demands of a free-living lifestyle.</title>
        <authorList>
            <person name="Srinivasan J."/>
            <person name="Dillman A.R."/>
            <person name="Macchietto M.G."/>
            <person name="Heikkinen L."/>
            <person name="Lakso M."/>
            <person name="Fracchia K.M."/>
            <person name="Antoshechkin I."/>
            <person name="Mortazavi A."/>
            <person name="Wong G."/>
            <person name="Sternberg P.W."/>
        </authorList>
    </citation>
    <scope>NUCLEOTIDE SEQUENCE [LARGE SCALE GENOMIC DNA]</scope>
    <source>
        <strain evidence="2">MT8872</strain>
    </source>
</reference>
<sequence length="291" mass="32111">MLKMALAVESGRRWTGFMTWTPNTITSQNLSPNGDVPDTHIMTDRNTTTYGGDSSEAQKLKPQSKFTTFETQKIPIQISSTHLTTQKAPVAPFKWFLIRPSSTRIAIAFDHESEWDPVDWRPFWPHRRIMGPPSKKRNASKRSARSARRKPVNPANSIDCTLSSAMEELSAKDAVPRATLPAAAPVPEVIGPPKARTAMISTATSPSITAESPKGEPFRKVYVPLVLIEPVGASEKTEVHTKGKPGCCLDLDYEAYTKLHLKIIESLISSYHEEAVTPPSPVLKVTSNPKK</sequence>
<evidence type="ECO:0000313" key="3">
    <source>
        <dbReference type="WBParaSite" id="Pan_g5277.t1"/>
    </source>
</evidence>
<protein>
    <submittedName>
        <fullName evidence="3">Uncharacterized protein</fullName>
    </submittedName>
</protein>
<feature type="compositionally biased region" description="Basic residues" evidence="1">
    <location>
        <begin position="127"/>
        <end position="151"/>
    </location>
</feature>
<reference evidence="3" key="2">
    <citation type="submission" date="2020-10" db="UniProtKB">
        <authorList>
            <consortium name="WormBaseParasite"/>
        </authorList>
    </citation>
    <scope>IDENTIFICATION</scope>
</reference>
<feature type="region of interest" description="Disordered" evidence="1">
    <location>
        <begin position="127"/>
        <end position="158"/>
    </location>
</feature>